<evidence type="ECO:0000313" key="2">
    <source>
        <dbReference type="Proteomes" id="UP000494252"/>
    </source>
</evidence>
<dbReference type="Proteomes" id="UP000494252">
    <property type="component" value="Unassembled WGS sequence"/>
</dbReference>
<reference evidence="1 2" key="1">
    <citation type="submission" date="2020-04" db="EMBL/GenBank/DDBJ databases">
        <authorList>
            <person name="De Canck E."/>
        </authorList>
    </citation>
    <scope>NUCLEOTIDE SEQUENCE [LARGE SCALE GENOMIC DNA]</scope>
    <source>
        <strain evidence="1 2">LMG 27177</strain>
    </source>
</reference>
<sequence length="55" mass="6234">MKRAYRYAASTQCAVMLPGCSRSISMEYLLKDQREASTCCPPRSSYPLVEKDLNN</sequence>
<name>A0A6J5GVB0_9BURK</name>
<dbReference type="EMBL" id="CADIKI010000023">
    <property type="protein sequence ID" value="CAB3806402.1"/>
    <property type="molecule type" value="Genomic_DNA"/>
</dbReference>
<keyword evidence="2" id="KW-1185">Reference proteome</keyword>
<organism evidence="1 2">
    <name type="scientific">Paraburkholderia fynbosensis</name>
    <dbReference type="NCBI Taxonomy" id="1200993"/>
    <lineage>
        <taxon>Bacteria</taxon>
        <taxon>Pseudomonadati</taxon>
        <taxon>Pseudomonadota</taxon>
        <taxon>Betaproteobacteria</taxon>
        <taxon>Burkholderiales</taxon>
        <taxon>Burkholderiaceae</taxon>
        <taxon>Paraburkholderia</taxon>
    </lineage>
</organism>
<evidence type="ECO:0000313" key="1">
    <source>
        <dbReference type="EMBL" id="CAB3806402.1"/>
    </source>
</evidence>
<gene>
    <name evidence="1" type="ORF">LMG27177_06067</name>
</gene>
<dbReference type="AlphaFoldDB" id="A0A6J5GVB0"/>
<protein>
    <submittedName>
        <fullName evidence="1">Uncharacterized protein</fullName>
    </submittedName>
</protein>
<proteinExistence type="predicted"/>
<accession>A0A6J5GVB0</accession>